<keyword evidence="1" id="KW-0472">Membrane</keyword>
<feature type="transmembrane region" description="Helical" evidence="1">
    <location>
        <begin position="38"/>
        <end position="56"/>
    </location>
</feature>
<dbReference type="AlphaFoldDB" id="G2KM75"/>
<dbReference type="STRING" id="856793.MICA_1858"/>
<dbReference type="Proteomes" id="UP000009286">
    <property type="component" value="Chromosome"/>
</dbReference>
<dbReference type="HOGENOM" id="CLU_1633491_0_0_5"/>
<evidence type="ECO:0000256" key="1">
    <source>
        <dbReference type="SAM" id="Phobius"/>
    </source>
</evidence>
<dbReference type="EMBL" id="CP002382">
    <property type="protein sequence ID" value="AEP10169.1"/>
    <property type="molecule type" value="Genomic_DNA"/>
</dbReference>
<proteinExistence type="predicted"/>
<organism evidence="2 3">
    <name type="scientific">Micavibrio aeruginosavorus (strain ARL-13)</name>
    <dbReference type="NCBI Taxonomy" id="856793"/>
    <lineage>
        <taxon>Bacteria</taxon>
        <taxon>Pseudomonadati</taxon>
        <taxon>Bdellovibrionota</taxon>
        <taxon>Bdellovibrionia</taxon>
        <taxon>Bdellovibrionales</taxon>
        <taxon>Pseudobdellovibrionaceae</taxon>
        <taxon>Micavibrio</taxon>
    </lineage>
</organism>
<keyword evidence="1" id="KW-0812">Transmembrane</keyword>
<accession>G2KM75</accession>
<evidence type="ECO:0000313" key="2">
    <source>
        <dbReference type="EMBL" id="AEP10169.1"/>
    </source>
</evidence>
<keyword evidence="3" id="KW-1185">Reference proteome</keyword>
<dbReference type="OrthoDB" id="9824691at2"/>
<sequence>MATFSLPTLKRGIKLDIPLSVAGLMLAGAAATDYPLNNIGLIGAVIGIVFFMAREADRLFTGRARTAVLVWWMACLCVLFVVNIPVALIMTLLPSVVYARRHRAQAALSDDFLMAMKDRGYRLIILAMVFMVATAALYGFKVVPKIMDKQAIELESYSKVSI</sequence>
<protein>
    <submittedName>
        <fullName evidence="2">Uncharacterized protein</fullName>
    </submittedName>
</protein>
<feature type="transmembrane region" description="Helical" evidence="1">
    <location>
        <begin position="120"/>
        <end position="140"/>
    </location>
</feature>
<feature type="transmembrane region" description="Helical" evidence="1">
    <location>
        <begin position="68"/>
        <end position="93"/>
    </location>
</feature>
<gene>
    <name evidence="2" type="ordered locus">MICA_1858</name>
</gene>
<keyword evidence="1" id="KW-1133">Transmembrane helix</keyword>
<name>G2KM75_MICAA</name>
<dbReference type="KEGG" id="mai:MICA_1858"/>
<reference evidence="2 3" key="1">
    <citation type="journal article" date="2011" name="BMC Genomics">
        <title>Genomic insights into an obligate epibiotic bacterial predator: Micavibrio aeruginosavorus ARL-13.</title>
        <authorList>
            <person name="Wang Z."/>
            <person name="Kadouri D."/>
            <person name="Wu M."/>
        </authorList>
    </citation>
    <scope>NUCLEOTIDE SEQUENCE [LARGE SCALE GENOMIC DNA]</scope>
    <source>
        <strain evidence="2 3">ARL-13</strain>
    </source>
</reference>
<dbReference type="RefSeq" id="WP_014103392.1">
    <property type="nucleotide sequence ID" value="NC_016026.1"/>
</dbReference>
<evidence type="ECO:0000313" key="3">
    <source>
        <dbReference type="Proteomes" id="UP000009286"/>
    </source>
</evidence>